<dbReference type="RefSeq" id="WP_322879266.1">
    <property type="nucleotide sequence ID" value="NZ_JAVMIP010000020.1"/>
</dbReference>
<protein>
    <submittedName>
        <fullName evidence="3">dCTP deaminase</fullName>
        <ecNumber evidence="3">3.5.4.13</ecNumber>
    </submittedName>
</protein>
<evidence type="ECO:0000313" key="4">
    <source>
        <dbReference type="Proteomes" id="UP001268256"/>
    </source>
</evidence>
<dbReference type="Gene3D" id="2.70.40.10">
    <property type="match status" value="1"/>
</dbReference>
<dbReference type="Proteomes" id="UP001268256">
    <property type="component" value="Unassembled WGS sequence"/>
</dbReference>
<comment type="caution">
    <text evidence="3">The sequence shown here is derived from an EMBL/GenBank/DDBJ whole genome shotgun (WGS) entry which is preliminary data.</text>
</comment>
<dbReference type="GO" id="GO:0006229">
    <property type="term" value="P:dUTP biosynthetic process"/>
    <property type="evidence" value="ECO:0007669"/>
    <property type="project" value="InterPro"/>
</dbReference>
<proteinExistence type="predicted"/>
<dbReference type="SUPFAM" id="SSF51283">
    <property type="entry name" value="dUTPase-like"/>
    <property type="match status" value="1"/>
</dbReference>
<dbReference type="EC" id="3.5.4.13" evidence="3"/>
<accession>A0AAE4JZF7</accession>
<dbReference type="PANTHER" id="PTHR42680:SF3">
    <property type="entry name" value="DCTP DEAMINASE"/>
    <property type="match status" value="1"/>
</dbReference>
<reference evidence="4" key="1">
    <citation type="submission" date="2023-07" db="EMBL/GenBank/DDBJ databases">
        <authorList>
            <person name="Luz R."/>
            <person name="Cordeiro R."/>
            <person name="Fonseca A."/>
            <person name="Goncalves V."/>
        </authorList>
    </citation>
    <scope>NUCLEOTIDE SEQUENCE [LARGE SCALE GENOMIC DNA]</scope>
    <source>
        <strain evidence="4">BACA0444</strain>
    </source>
</reference>
<evidence type="ECO:0000313" key="3">
    <source>
        <dbReference type="EMBL" id="MDS3862049.1"/>
    </source>
</evidence>
<dbReference type="EMBL" id="JAVMIP010000020">
    <property type="protein sequence ID" value="MDS3862049.1"/>
    <property type="molecule type" value="Genomic_DNA"/>
</dbReference>
<sequence length="198" mass="21656">MIKNDRWIVDQARLGMITPFEPAQVRKVDQDGVLIPVISYGVSSYGYDIRLSPQEMLVFKHIPGTVVNPKNFNPGNLEPVELQTDQYGSYFIIPANSYGLGVSLESIQMPPNVTAICLGKSTYARVGLIVNITPLEAGWAGAGITLEFSNASSADCRVYANEGVAQLLFFEGDPCETTYADRQGKYQNQSGRVTLAKV</sequence>
<keyword evidence="1 3" id="KW-0378">Hydrolase</keyword>
<dbReference type="InterPro" id="IPR011962">
    <property type="entry name" value="dCTP_deaminase"/>
</dbReference>
<keyword evidence="2" id="KW-0546">Nucleotide metabolism</keyword>
<dbReference type="InterPro" id="IPR036157">
    <property type="entry name" value="dUTPase-like_sf"/>
</dbReference>
<gene>
    <name evidence="3" type="primary">dcd</name>
    <name evidence="3" type="ORF">RIF25_14700</name>
</gene>
<evidence type="ECO:0000256" key="2">
    <source>
        <dbReference type="ARBA" id="ARBA00023080"/>
    </source>
</evidence>
<dbReference type="GO" id="GO:0008829">
    <property type="term" value="F:dCTP deaminase activity"/>
    <property type="evidence" value="ECO:0007669"/>
    <property type="project" value="UniProtKB-EC"/>
</dbReference>
<dbReference type="PANTHER" id="PTHR42680">
    <property type="entry name" value="DCTP DEAMINASE"/>
    <property type="match status" value="1"/>
</dbReference>
<organism evidence="3 4">
    <name type="scientific">Pseudocalidococcus azoricus BACA0444</name>
    <dbReference type="NCBI Taxonomy" id="2918990"/>
    <lineage>
        <taxon>Bacteria</taxon>
        <taxon>Bacillati</taxon>
        <taxon>Cyanobacteriota</taxon>
        <taxon>Cyanophyceae</taxon>
        <taxon>Acaryochloridales</taxon>
        <taxon>Thermosynechococcaceae</taxon>
        <taxon>Pseudocalidococcus</taxon>
        <taxon>Pseudocalidococcus azoricus</taxon>
    </lineage>
</organism>
<dbReference type="Pfam" id="PF22769">
    <property type="entry name" value="DCD"/>
    <property type="match status" value="1"/>
</dbReference>
<dbReference type="CDD" id="cd07557">
    <property type="entry name" value="trimeric_dUTPase"/>
    <property type="match status" value="1"/>
</dbReference>
<dbReference type="InterPro" id="IPR033704">
    <property type="entry name" value="dUTPase_trimeric"/>
</dbReference>
<evidence type="ECO:0000256" key="1">
    <source>
        <dbReference type="ARBA" id="ARBA00022801"/>
    </source>
</evidence>
<dbReference type="NCBIfam" id="TIGR02274">
    <property type="entry name" value="dCTP_deam"/>
    <property type="match status" value="1"/>
</dbReference>
<dbReference type="AlphaFoldDB" id="A0AAE4JZF7"/>
<dbReference type="GO" id="GO:0015949">
    <property type="term" value="P:nucleobase-containing small molecule interconversion"/>
    <property type="evidence" value="ECO:0007669"/>
    <property type="project" value="TreeGrafter"/>
</dbReference>
<name>A0AAE4JZF7_9CYAN</name>
<keyword evidence="4" id="KW-1185">Reference proteome</keyword>